<evidence type="ECO:0000259" key="3">
    <source>
        <dbReference type="PROSITE" id="PS50893"/>
    </source>
</evidence>
<organism evidence="4 5">
    <name type="scientific">Cellulomonas uda</name>
    <dbReference type="NCBI Taxonomy" id="1714"/>
    <lineage>
        <taxon>Bacteria</taxon>
        <taxon>Bacillati</taxon>
        <taxon>Actinomycetota</taxon>
        <taxon>Actinomycetes</taxon>
        <taxon>Micrococcales</taxon>
        <taxon>Cellulomonadaceae</taxon>
        <taxon>Cellulomonas</taxon>
    </lineage>
</organism>
<dbReference type="InterPro" id="IPR015854">
    <property type="entry name" value="ABC_transpr_LolD-like"/>
</dbReference>
<dbReference type="RefSeq" id="WP_141321500.1">
    <property type="nucleotide sequence ID" value="NZ_BJLP01000044.1"/>
</dbReference>
<dbReference type="InterPro" id="IPR003439">
    <property type="entry name" value="ABC_transporter-like_ATP-bd"/>
</dbReference>
<dbReference type="PANTHER" id="PTHR24220:SF685">
    <property type="entry name" value="ABC TRANSPORTER RELATED"/>
    <property type="match status" value="1"/>
</dbReference>
<evidence type="ECO:0000313" key="4">
    <source>
        <dbReference type="EMBL" id="GEA82022.1"/>
    </source>
</evidence>
<proteinExistence type="predicted"/>
<dbReference type="InterPro" id="IPR017871">
    <property type="entry name" value="ABC_transporter-like_CS"/>
</dbReference>
<reference evidence="4 5" key="1">
    <citation type="submission" date="2019-06" db="EMBL/GenBank/DDBJ databases">
        <title>Whole genome shotgun sequence of Cellulomonas uda NBRC 3747.</title>
        <authorList>
            <person name="Hosoyama A."/>
            <person name="Uohara A."/>
            <person name="Ohji S."/>
            <person name="Ichikawa N."/>
        </authorList>
    </citation>
    <scope>NUCLEOTIDE SEQUENCE [LARGE SCALE GENOMIC DNA]</scope>
    <source>
        <strain evidence="4 5">NBRC 3747</strain>
    </source>
</reference>
<dbReference type="GO" id="GO:0005886">
    <property type="term" value="C:plasma membrane"/>
    <property type="evidence" value="ECO:0007669"/>
    <property type="project" value="TreeGrafter"/>
</dbReference>
<evidence type="ECO:0000256" key="2">
    <source>
        <dbReference type="ARBA" id="ARBA00022840"/>
    </source>
</evidence>
<dbReference type="AlphaFoldDB" id="A0A4Y3KDI7"/>
<accession>A0A4Y3KDI7</accession>
<keyword evidence="2 4" id="KW-0067">ATP-binding</keyword>
<dbReference type="SMART" id="SM00382">
    <property type="entry name" value="AAA"/>
    <property type="match status" value="1"/>
</dbReference>
<gene>
    <name evidence="4" type="ORF">CUD01_24660</name>
</gene>
<dbReference type="SUPFAM" id="SSF52540">
    <property type="entry name" value="P-loop containing nucleoside triphosphate hydrolases"/>
    <property type="match status" value="1"/>
</dbReference>
<dbReference type="Pfam" id="PF00005">
    <property type="entry name" value="ABC_tran"/>
    <property type="match status" value="1"/>
</dbReference>
<sequence length="236" mass="24824">MTELLIADGVAVTFGVTAALSGASVRVAEGEAVALIGPSGAGKSTLLLCLAGLLRPDEGIVRYDGIDLTSAGPDELARIRLREFGFVFQGGDLMPELSLAENVELPLRLAGIPRRDAQERAERLLVHLGVGEARTRRPDEVSGGQAQRAAVARAVVHEPAVVFADEPTGALDTDNARGVMQVLLAATRDVGASLVMVTHDRSLASLTDRVVEVHDGRVHDVVGDAATEQLGRMPAW</sequence>
<dbReference type="GO" id="GO:0016887">
    <property type="term" value="F:ATP hydrolysis activity"/>
    <property type="evidence" value="ECO:0007669"/>
    <property type="project" value="InterPro"/>
</dbReference>
<dbReference type="Proteomes" id="UP000315842">
    <property type="component" value="Unassembled WGS sequence"/>
</dbReference>
<comment type="caution">
    <text evidence="4">The sequence shown here is derived from an EMBL/GenBank/DDBJ whole genome shotgun (WGS) entry which is preliminary data.</text>
</comment>
<dbReference type="PROSITE" id="PS50893">
    <property type="entry name" value="ABC_TRANSPORTER_2"/>
    <property type="match status" value="1"/>
</dbReference>
<evidence type="ECO:0000256" key="1">
    <source>
        <dbReference type="ARBA" id="ARBA00022741"/>
    </source>
</evidence>
<dbReference type="GO" id="GO:0022857">
    <property type="term" value="F:transmembrane transporter activity"/>
    <property type="evidence" value="ECO:0007669"/>
    <property type="project" value="TreeGrafter"/>
</dbReference>
<dbReference type="InterPro" id="IPR027417">
    <property type="entry name" value="P-loop_NTPase"/>
</dbReference>
<protein>
    <submittedName>
        <fullName evidence="4">Macrolide ABC transporter ATP-binding protein</fullName>
    </submittedName>
</protein>
<keyword evidence="5" id="KW-1185">Reference proteome</keyword>
<dbReference type="PROSITE" id="PS00211">
    <property type="entry name" value="ABC_TRANSPORTER_1"/>
    <property type="match status" value="1"/>
</dbReference>
<name>A0A4Y3KDI7_CELUD</name>
<dbReference type="InterPro" id="IPR003593">
    <property type="entry name" value="AAA+_ATPase"/>
</dbReference>
<evidence type="ECO:0000313" key="5">
    <source>
        <dbReference type="Proteomes" id="UP000315842"/>
    </source>
</evidence>
<dbReference type="GO" id="GO:0005524">
    <property type="term" value="F:ATP binding"/>
    <property type="evidence" value="ECO:0007669"/>
    <property type="project" value="UniProtKB-KW"/>
</dbReference>
<feature type="domain" description="ABC transporter" evidence="3">
    <location>
        <begin position="5"/>
        <end position="234"/>
    </location>
</feature>
<dbReference type="EMBL" id="BJLP01000044">
    <property type="protein sequence ID" value="GEA82022.1"/>
    <property type="molecule type" value="Genomic_DNA"/>
</dbReference>
<dbReference type="PANTHER" id="PTHR24220">
    <property type="entry name" value="IMPORT ATP-BINDING PROTEIN"/>
    <property type="match status" value="1"/>
</dbReference>
<keyword evidence="1" id="KW-0547">Nucleotide-binding</keyword>
<dbReference type="Gene3D" id="3.40.50.300">
    <property type="entry name" value="P-loop containing nucleotide triphosphate hydrolases"/>
    <property type="match status" value="1"/>
</dbReference>